<dbReference type="Proteomes" id="UP001054837">
    <property type="component" value="Unassembled WGS sequence"/>
</dbReference>
<sequence length="95" mass="10783">MDSLESSGSSSSGSIAHQNSTTIEYIPTRIVGKTPKLPSHNPLQFVKVQSPLCRKAEQQIKLTKEVKITREALKEGEEEWQSNLDNWKSRRRKGF</sequence>
<evidence type="ECO:0000313" key="3">
    <source>
        <dbReference type="EMBL" id="GIY22202.1"/>
    </source>
</evidence>
<dbReference type="InterPro" id="IPR031865">
    <property type="entry name" value="DUF4757"/>
</dbReference>
<evidence type="ECO:0000313" key="4">
    <source>
        <dbReference type="Proteomes" id="UP001054837"/>
    </source>
</evidence>
<gene>
    <name evidence="3" type="primary">X975_24981</name>
    <name evidence="3" type="ORF">CDAR_102241</name>
</gene>
<protein>
    <submittedName>
        <fullName evidence="3">LIM and calponin domains-containing protein 1</fullName>
    </submittedName>
</protein>
<comment type="caution">
    <text evidence="3">The sequence shown here is derived from an EMBL/GenBank/DDBJ whole genome shotgun (WGS) entry which is preliminary data.</text>
</comment>
<dbReference type="EMBL" id="BPLQ01006411">
    <property type="protein sequence ID" value="GIY22202.1"/>
    <property type="molecule type" value="Genomic_DNA"/>
</dbReference>
<dbReference type="Pfam" id="PF15949">
    <property type="entry name" value="DUF4757"/>
    <property type="match status" value="1"/>
</dbReference>
<feature type="compositionally biased region" description="Low complexity" evidence="1">
    <location>
        <begin position="1"/>
        <end position="14"/>
    </location>
</feature>
<organism evidence="3 4">
    <name type="scientific">Caerostris darwini</name>
    <dbReference type="NCBI Taxonomy" id="1538125"/>
    <lineage>
        <taxon>Eukaryota</taxon>
        <taxon>Metazoa</taxon>
        <taxon>Ecdysozoa</taxon>
        <taxon>Arthropoda</taxon>
        <taxon>Chelicerata</taxon>
        <taxon>Arachnida</taxon>
        <taxon>Araneae</taxon>
        <taxon>Araneomorphae</taxon>
        <taxon>Entelegynae</taxon>
        <taxon>Araneoidea</taxon>
        <taxon>Araneidae</taxon>
        <taxon>Caerostris</taxon>
    </lineage>
</organism>
<evidence type="ECO:0000256" key="1">
    <source>
        <dbReference type="SAM" id="MobiDB-lite"/>
    </source>
</evidence>
<reference evidence="3 4" key="1">
    <citation type="submission" date="2021-06" db="EMBL/GenBank/DDBJ databases">
        <title>Caerostris darwini draft genome.</title>
        <authorList>
            <person name="Kono N."/>
            <person name="Arakawa K."/>
        </authorList>
    </citation>
    <scope>NUCLEOTIDE SEQUENCE [LARGE SCALE GENOMIC DNA]</scope>
</reference>
<keyword evidence="4" id="KW-1185">Reference proteome</keyword>
<name>A0AAV4RP02_9ARAC</name>
<accession>A0AAV4RP02</accession>
<proteinExistence type="predicted"/>
<dbReference type="AlphaFoldDB" id="A0AAV4RP02"/>
<feature type="domain" description="DUF4757" evidence="2">
    <location>
        <begin position="63"/>
        <end position="93"/>
    </location>
</feature>
<evidence type="ECO:0000259" key="2">
    <source>
        <dbReference type="Pfam" id="PF15949"/>
    </source>
</evidence>
<feature type="region of interest" description="Disordered" evidence="1">
    <location>
        <begin position="1"/>
        <end position="20"/>
    </location>
</feature>